<protein>
    <recommendedName>
        <fullName evidence="4">Secreted protein</fullName>
    </recommendedName>
</protein>
<proteinExistence type="predicted"/>
<dbReference type="Proteomes" id="UP000029879">
    <property type="component" value="Unassembled WGS sequence"/>
</dbReference>
<evidence type="ECO:0000256" key="1">
    <source>
        <dbReference type="SAM" id="SignalP"/>
    </source>
</evidence>
<keyword evidence="1" id="KW-0732">Signal</keyword>
<comment type="caution">
    <text evidence="2">The sequence shown here is derived from an EMBL/GenBank/DDBJ whole genome shotgun (WGS) entry which is preliminary data.</text>
</comment>
<feature type="signal peptide" evidence="1">
    <location>
        <begin position="1"/>
        <end position="22"/>
    </location>
</feature>
<sequence length="354" mass="37722">MYGYRVIGSTLLWIGSVCMAHAASVPSSNLSAPASDPVVDHWAQQVGQTMQARLRSMAASGDPRQLYLAGLLWADSEHDDTAPAAEGGYAPIQRVWLQRALDARPRDPMVARMEAAGCAPGLRCDPDAALAFLEQADSGNADVHLRAYAAAQRRGDQPGAERAWQAAVQADHFDSGALELGKALHATYDGVQWPSLTSVSLRSQLDAQGLPSTGAGMAAMFVMGAWSAHALPALGDVVRRCTSNVATPALRDECMAVFNSVANDESTMLTAMVGAKRMAALSSGADATRWQARLRELEWLQQQYQRPAPTATDQAIDLDALLTQGEVPALRALVQRQGLATQPPAQWQPSAAVQ</sequence>
<gene>
    <name evidence="2" type="ORF">NC00_12195</name>
</gene>
<organism evidence="2 3">
    <name type="scientific">Xanthomonas cannabis pv. phaseoli</name>
    <dbReference type="NCBI Taxonomy" id="1885902"/>
    <lineage>
        <taxon>Bacteria</taxon>
        <taxon>Pseudomonadati</taxon>
        <taxon>Pseudomonadota</taxon>
        <taxon>Gammaproteobacteria</taxon>
        <taxon>Lysobacterales</taxon>
        <taxon>Lysobacteraceae</taxon>
        <taxon>Xanthomonas</taxon>
    </lineage>
</organism>
<name>A0AB34P8Q4_9XANT</name>
<dbReference type="RefSeq" id="WP_047695558.1">
    <property type="nucleotide sequence ID" value="NZ_KN265490.1"/>
</dbReference>
<evidence type="ECO:0008006" key="4">
    <source>
        <dbReference type="Google" id="ProtNLM"/>
    </source>
</evidence>
<accession>A0AB34P8Q4</accession>
<evidence type="ECO:0000313" key="3">
    <source>
        <dbReference type="Proteomes" id="UP000029879"/>
    </source>
</evidence>
<dbReference type="EMBL" id="JRQI01000038">
    <property type="protein sequence ID" value="KGK57553.1"/>
    <property type="molecule type" value="Genomic_DNA"/>
</dbReference>
<dbReference type="AlphaFoldDB" id="A0AB34P8Q4"/>
<reference evidence="2 3" key="1">
    <citation type="submission" date="2014-10" db="EMBL/GenBank/DDBJ databases">
        <title>Genome sequence of a Xanthomonas strain that is pathogenic on beans.</title>
        <authorList>
            <person name="Aritua V."/>
            <person name="Sapp M."/>
            <person name="Harrison J."/>
            <person name="Smith J."/>
            <person name="Studholme D."/>
        </authorList>
    </citation>
    <scope>NUCLEOTIDE SEQUENCE [LARGE SCALE GENOMIC DNA]</scope>
    <source>
        <strain evidence="2 3">Nyagatare</strain>
    </source>
</reference>
<evidence type="ECO:0000313" key="2">
    <source>
        <dbReference type="EMBL" id="KGK57553.1"/>
    </source>
</evidence>
<feature type="chain" id="PRO_5044298813" description="Secreted protein" evidence="1">
    <location>
        <begin position="23"/>
        <end position="354"/>
    </location>
</feature>